<sequence length="56" mass="6242">MGQCARCGKETTERYCERCRSEMLFDDGSGGLPDCFDWAAGRRETLEASSDDEDSP</sequence>
<dbReference type="EMBL" id="FWXF01000002">
    <property type="protein sequence ID" value="SMC18856.1"/>
    <property type="molecule type" value="Genomic_DNA"/>
</dbReference>
<keyword evidence="2" id="KW-1185">Reference proteome</keyword>
<evidence type="ECO:0000313" key="1">
    <source>
        <dbReference type="EMBL" id="SMC18856.1"/>
    </source>
</evidence>
<protein>
    <submittedName>
        <fullName evidence="1">Uncharacterized protein</fullName>
    </submittedName>
</protein>
<organism evidence="1 2">
    <name type="scientific">Desulfacinum hydrothermale DSM 13146</name>
    <dbReference type="NCBI Taxonomy" id="1121390"/>
    <lineage>
        <taxon>Bacteria</taxon>
        <taxon>Pseudomonadati</taxon>
        <taxon>Thermodesulfobacteriota</taxon>
        <taxon>Syntrophobacteria</taxon>
        <taxon>Syntrophobacterales</taxon>
        <taxon>Syntrophobacteraceae</taxon>
        <taxon>Desulfacinum</taxon>
    </lineage>
</organism>
<dbReference type="RefSeq" id="WP_170920294.1">
    <property type="nucleotide sequence ID" value="NZ_FWXF01000002.1"/>
</dbReference>
<proteinExistence type="predicted"/>
<dbReference type="Proteomes" id="UP000192783">
    <property type="component" value="Unassembled WGS sequence"/>
</dbReference>
<reference evidence="1 2" key="1">
    <citation type="submission" date="2017-04" db="EMBL/GenBank/DDBJ databases">
        <authorList>
            <person name="Afonso C.L."/>
            <person name="Miller P.J."/>
            <person name="Scott M.A."/>
            <person name="Spackman E."/>
            <person name="Goraichik I."/>
            <person name="Dimitrov K.M."/>
            <person name="Suarez D.L."/>
            <person name="Swayne D.E."/>
        </authorList>
    </citation>
    <scope>NUCLEOTIDE SEQUENCE [LARGE SCALE GENOMIC DNA]</scope>
    <source>
        <strain evidence="1 2">DSM 13146</strain>
    </source>
</reference>
<accession>A0A1W1X4M4</accession>
<gene>
    <name evidence="1" type="ORF">SAMN02746041_00563</name>
</gene>
<dbReference type="AlphaFoldDB" id="A0A1W1X4M4"/>
<name>A0A1W1X4M4_9BACT</name>
<evidence type="ECO:0000313" key="2">
    <source>
        <dbReference type="Proteomes" id="UP000192783"/>
    </source>
</evidence>